<feature type="transmembrane region" description="Helical" evidence="8">
    <location>
        <begin position="20"/>
        <end position="39"/>
    </location>
</feature>
<evidence type="ECO:0000256" key="7">
    <source>
        <dbReference type="SAM" id="MobiDB-lite"/>
    </source>
</evidence>
<dbReference type="PANTHER" id="PTHR37937">
    <property type="entry name" value="CONJUGATIVE TRANSFER: DNA TRANSPORT"/>
    <property type="match status" value="1"/>
</dbReference>
<dbReference type="Pfam" id="PF02534">
    <property type="entry name" value="T4SS-DNA_transf"/>
    <property type="match status" value="1"/>
</dbReference>
<accession>A0ABP9V6Z7</accession>
<evidence type="ECO:0000256" key="3">
    <source>
        <dbReference type="ARBA" id="ARBA00022475"/>
    </source>
</evidence>
<keyword evidence="5 8" id="KW-1133">Transmembrane helix</keyword>
<reference evidence="9 10" key="1">
    <citation type="submission" date="2024-02" db="EMBL/GenBank/DDBJ databases">
        <title>Deinococcus xinjiangensis NBRC 107630.</title>
        <authorList>
            <person name="Ichikawa N."/>
            <person name="Katano-Makiyama Y."/>
            <person name="Hidaka K."/>
        </authorList>
    </citation>
    <scope>NUCLEOTIDE SEQUENCE [LARGE SCALE GENOMIC DNA]</scope>
    <source>
        <strain evidence="9 10">NBRC 107630</strain>
    </source>
</reference>
<dbReference type="InterPro" id="IPR027417">
    <property type="entry name" value="P-loop_NTPase"/>
</dbReference>
<dbReference type="EMBL" id="BAABRN010000006">
    <property type="protein sequence ID" value="GAA5501044.1"/>
    <property type="molecule type" value="Genomic_DNA"/>
</dbReference>
<evidence type="ECO:0000256" key="1">
    <source>
        <dbReference type="ARBA" id="ARBA00004651"/>
    </source>
</evidence>
<organism evidence="9 10">
    <name type="scientific">Deinococcus xinjiangensis</name>
    <dbReference type="NCBI Taxonomy" id="457454"/>
    <lineage>
        <taxon>Bacteria</taxon>
        <taxon>Thermotogati</taxon>
        <taxon>Deinococcota</taxon>
        <taxon>Deinococci</taxon>
        <taxon>Deinococcales</taxon>
        <taxon>Deinococcaceae</taxon>
        <taxon>Deinococcus</taxon>
    </lineage>
</organism>
<gene>
    <name evidence="9" type="ORF">Dxin01_00775</name>
</gene>
<evidence type="ECO:0000313" key="9">
    <source>
        <dbReference type="EMBL" id="GAA5501044.1"/>
    </source>
</evidence>
<evidence type="ECO:0000256" key="8">
    <source>
        <dbReference type="SAM" id="Phobius"/>
    </source>
</evidence>
<feature type="compositionally biased region" description="Basic residues" evidence="7">
    <location>
        <begin position="869"/>
        <end position="879"/>
    </location>
</feature>
<comment type="similarity">
    <text evidence="2">Belongs to the VirD4/TraG family.</text>
</comment>
<evidence type="ECO:0000313" key="10">
    <source>
        <dbReference type="Proteomes" id="UP001458946"/>
    </source>
</evidence>
<dbReference type="PANTHER" id="PTHR37937:SF1">
    <property type="entry name" value="CONJUGATIVE TRANSFER: DNA TRANSPORT"/>
    <property type="match status" value="1"/>
</dbReference>
<keyword evidence="10" id="KW-1185">Reference proteome</keyword>
<dbReference type="Proteomes" id="UP001458946">
    <property type="component" value="Unassembled WGS sequence"/>
</dbReference>
<keyword evidence="4 8" id="KW-0812">Transmembrane</keyword>
<feature type="compositionally biased region" description="Basic and acidic residues" evidence="7">
    <location>
        <begin position="884"/>
        <end position="928"/>
    </location>
</feature>
<dbReference type="InterPro" id="IPR003688">
    <property type="entry name" value="TraG/VirD4"/>
</dbReference>
<protein>
    <submittedName>
        <fullName evidence="9">Uncharacterized protein</fullName>
    </submittedName>
</protein>
<feature type="transmembrane region" description="Helical" evidence="8">
    <location>
        <begin position="96"/>
        <end position="113"/>
    </location>
</feature>
<dbReference type="InterPro" id="IPR051539">
    <property type="entry name" value="T4SS-coupling_protein"/>
</dbReference>
<evidence type="ECO:0000256" key="4">
    <source>
        <dbReference type="ARBA" id="ARBA00022692"/>
    </source>
</evidence>
<proteinExistence type="inferred from homology"/>
<keyword evidence="6 8" id="KW-0472">Membrane</keyword>
<comment type="caution">
    <text evidence="9">The sequence shown here is derived from an EMBL/GenBank/DDBJ whole genome shotgun (WGS) entry which is preliminary data.</text>
</comment>
<comment type="subcellular location">
    <subcellularLocation>
        <location evidence="1">Cell membrane</location>
        <topology evidence="1">Multi-pass membrane protein</topology>
    </subcellularLocation>
</comment>
<dbReference type="Gene3D" id="3.40.50.300">
    <property type="entry name" value="P-loop containing nucleotide triphosphate hydrolases"/>
    <property type="match status" value="1"/>
</dbReference>
<dbReference type="SUPFAM" id="SSF52540">
    <property type="entry name" value="P-loop containing nucleoside triphosphate hydrolases"/>
    <property type="match status" value="1"/>
</dbReference>
<name>A0ABP9V6Z7_9DEIO</name>
<keyword evidence="3" id="KW-1003">Cell membrane</keyword>
<sequence length="1002" mass="112547">MLQKHDNIGNLLERKSNLWLVFGILVCILLFVAGLIYSVSQTIKVMNHIGEELIKLGWDKVFHATSPMMVYLRCTLETQCAAAQNKVLTQLFPYKSFIMACIPLLGAALLFRFRTVTREVKMPGQQRWANETDQKIKLYIMGDTKRPENKQSGYLGYFMNPLGNNRFDLKKLQMLMPPVEDRCTNTVIIAGVGAGKTSGLFIPMLMMDAIQGNTVILFDLKWPNRKGFYNIIGFWAKLGRKVQVFAPFEERDTLRLPLLAGVQDMKTALEVADSIITPPEYQKEVGEHYKNIERTTLASIILAVANHPVPSKRTFREVLRIAQSTKNELDVWYQRESIHNPDIKEAMKGVFDRSPAANADMLRGLVSELKIFFNPLLERATTASEGQNLDLSFTEPTLHVVAIGQEHIMDGSGEPLIKVIKRIYDRALLEASNRDGGSLKIHAEYYQDEFNNSARFGNMMRSTATLRERNIGMTLGVQNSKQGQLVYGELYYEAMTENTIGHTILLPYGITGREAMNWSEILGKTTKVVQSFTHSNEAWFPNPFGGRQSAGERVEVQPFLPAEEFPTFTKNEGLIMTMGCPPTRIKLPRFDARYIVERPWYQFWVNPVENRIAKVYRNVMGNTKPGELTDQYLADPKFRLGGGANREAKEAPITPEALFHAWVDEIIDQGAKIRLVKATEPPKIYIHTDSFKTSLTSLQLDYLIEQGKWIARAQNSSELRISESGIALLGEAKTKQVINLEFLSPLVRWMRAKAGSIEHHPIREALPEDQRDIALGYYEYESLALPLGTAKDLLGVVPQLPTKRIGTRDMVIIPLNDPARLESSIMAAREHQISPSPTGWGKERVKRQAELAAQALEEAVNEESDPKPKAAKTPRKKPSSKSLLEQHREETEAKQEAQAKEDEYFSDLEKNLEKLKAADTEKPAEKPSSKPTRRAKATGKSNGKTAASAAPPPSFAPLFNALEVLEETSSTVASSQLGTETPESTEEALLAAFKPRQAQIKE</sequence>
<dbReference type="CDD" id="cd01127">
    <property type="entry name" value="TrwB_TraG_TraD_VirD4"/>
    <property type="match status" value="1"/>
</dbReference>
<feature type="region of interest" description="Disordered" evidence="7">
    <location>
        <begin position="856"/>
        <end position="954"/>
    </location>
</feature>
<evidence type="ECO:0000256" key="5">
    <source>
        <dbReference type="ARBA" id="ARBA00022989"/>
    </source>
</evidence>
<evidence type="ECO:0000256" key="6">
    <source>
        <dbReference type="ARBA" id="ARBA00023136"/>
    </source>
</evidence>
<evidence type="ECO:0000256" key="2">
    <source>
        <dbReference type="ARBA" id="ARBA00008806"/>
    </source>
</evidence>